<evidence type="ECO:0000313" key="2">
    <source>
        <dbReference type="Proteomes" id="UP000288052"/>
    </source>
</evidence>
<name>A0A430F6R7_9BIFI</name>
<dbReference type="AlphaFoldDB" id="A0A430F6R7"/>
<sequence>MHTLLIVLLPLMQACLHRLLPYLGTPHDSIFKTLLHAPLVFIPCCFQMLEDGFIGQLQWALGIQRVVQQLQHLFLSHVLCAKAYACHEYFLMNA</sequence>
<protein>
    <submittedName>
        <fullName evidence="1">Uncharacterized protein</fullName>
    </submittedName>
</protein>
<dbReference type="Proteomes" id="UP000288052">
    <property type="component" value="Unassembled WGS sequence"/>
</dbReference>
<evidence type="ECO:0000313" key="1">
    <source>
        <dbReference type="EMBL" id="RSX47930.1"/>
    </source>
</evidence>
<keyword evidence="2" id="KW-1185">Reference proteome</keyword>
<organism evidence="1 2">
    <name type="scientific">Bifidobacterium castoris</name>
    <dbReference type="NCBI Taxonomy" id="2306972"/>
    <lineage>
        <taxon>Bacteria</taxon>
        <taxon>Bacillati</taxon>
        <taxon>Actinomycetota</taxon>
        <taxon>Actinomycetes</taxon>
        <taxon>Bifidobacteriales</taxon>
        <taxon>Bifidobacteriaceae</taxon>
        <taxon>Bifidobacterium</taxon>
    </lineage>
</organism>
<accession>A0A430F6R7</accession>
<reference evidence="1 2" key="1">
    <citation type="submission" date="2018-09" db="EMBL/GenBank/DDBJ databases">
        <title>Characterization of the phylogenetic diversity of five novel species belonging to the genus Bifidobacterium.</title>
        <authorList>
            <person name="Lugli G.A."/>
            <person name="Duranti S."/>
            <person name="Milani C."/>
        </authorList>
    </citation>
    <scope>NUCLEOTIDE SEQUENCE [LARGE SCALE GENOMIC DNA]</scope>
    <source>
        <strain evidence="1 2">2020B</strain>
    </source>
</reference>
<dbReference type="EMBL" id="QXGI01000004">
    <property type="protein sequence ID" value="RSX47930.1"/>
    <property type="molecule type" value="Genomic_DNA"/>
</dbReference>
<proteinExistence type="predicted"/>
<gene>
    <name evidence="1" type="ORF">D2E22_1217</name>
</gene>
<comment type="caution">
    <text evidence="1">The sequence shown here is derived from an EMBL/GenBank/DDBJ whole genome shotgun (WGS) entry which is preliminary data.</text>
</comment>